<dbReference type="OrthoDB" id="9937622at2"/>
<comment type="caution">
    <text evidence="1">The sequence shown here is derived from an EMBL/GenBank/DDBJ whole genome shotgun (WGS) entry which is preliminary data.</text>
</comment>
<evidence type="ECO:0000313" key="1">
    <source>
        <dbReference type="EMBL" id="TQM65838.1"/>
    </source>
</evidence>
<dbReference type="Proteomes" id="UP000318331">
    <property type="component" value="Unassembled WGS sequence"/>
</dbReference>
<evidence type="ECO:0000313" key="2">
    <source>
        <dbReference type="Proteomes" id="UP000318331"/>
    </source>
</evidence>
<reference evidence="1 2" key="1">
    <citation type="submission" date="2019-06" db="EMBL/GenBank/DDBJ databases">
        <title>Sequencing the genomes of 1000 actinobacteria strains.</title>
        <authorList>
            <person name="Klenk H.-P."/>
        </authorList>
    </citation>
    <scope>NUCLEOTIDE SEQUENCE [LARGE SCALE GENOMIC DNA]</scope>
    <source>
        <strain evidence="1 2">DSM 18031</strain>
    </source>
</reference>
<dbReference type="EMBL" id="VFPN01000001">
    <property type="protein sequence ID" value="TQM65838.1"/>
    <property type="molecule type" value="Genomic_DNA"/>
</dbReference>
<name>A0A543I5I8_9MICO</name>
<proteinExistence type="predicted"/>
<dbReference type="AlphaFoldDB" id="A0A543I5I8"/>
<accession>A0A543I5I8</accession>
<keyword evidence="2" id="KW-1185">Reference proteome</keyword>
<organism evidence="1 2">
    <name type="scientific">Klugiella xanthotipulae</name>
    <dbReference type="NCBI Taxonomy" id="244735"/>
    <lineage>
        <taxon>Bacteria</taxon>
        <taxon>Bacillati</taxon>
        <taxon>Actinomycetota</taxon>
        <taxon>Actinomycetes</taxon>
        <taxon>Micrococcales</taxon>
        <taxon>Microbacteriaceae</taxon>
        <taxon>Klugiella</taxon>
    </lineage>
</organism>
<gene>
    <name evidence="1" type="ORF">FB466_0652</name>
</gene>
<protein>
    <submittedName>
        <fullName evidence="1">Uncharacterized protein</fullName>
    </submittedName>
</protein>
<sequence>MVQIKVRFPVGRGTRNHKAIREAVLLDTYDNGFERAIVAAAERAKTPDQEIFVTRGFSQQGRFSVLIVDRGTGDREARRKALHQALARVSA</sequence>
<dbReference type="RefSeq" id="WP_141915778.1">
    <property type="nucleotide sequence ID" value="NZ_BAAAYS010000001.1"/>
</dbReference>